<accession>A0A3B0SR95</accession>
<dbReference type="InterPro" id="IPR038136">
    <property type="entry name" value="CofD-like_dom_sf"/>
</dbReference>
<dbReference type="InterPro" id="IPR010119">
    <property type="entry name" value="Gluconeogen_factor"/>
</dbReference>
<dbReference type="GO" id="GO:0043743">
    <property type="term" value="F:LPPG:FO 2-phospho-L-lactate transferase activity"/>
    <property type="evidence" value="ECO:0007669"/>
    <property type="project" value="InterPro"/>
</dbReference>
<protein>
    <submittedName>
        <fullName evidence="2">FIG002813: LPPG:FO 2-phospho-L-lactate transferase like, CofD-like</fullName>
    </submittedName>
</protein>
<organism evidence="2">
    <name type="scientific">hydrothermal vent metagenome</name>
    <dbReference type="NCBI Taxonomy" id="652676"/>
    <lineage>
        <taxon>unclassified sequences</taxon>
        <taxon>metagenomes</taxon>
        <taxon>ecological metagenomes</taxon>
    </lineage>
</organism>
<dbReference type="SUPFAM" id="SSF142338">
    <property type="entry name" value="CofD-like"/>
    <property type="match status" value="1"/>
</dbReference>
<evidence type="ECO:0000256" key="1">
    <source>
        <dbReference type="ARBA" id="ARBA00022490"/>
    </source>
</evidence>
<dbReference type="NCBIfam" id="TIGR01826">
    <property type="entry name" value="CofD_related"/>
    <property type="match status" value="1"/>
</dbReference>
<proteinExistence type="inferred from homology"/>
<dbReference type="Pfam" id="PF01933">
    <property type="entry name" value="CofD"/>
    <property type="match status" value="1"/>
</dbReference>
<dbReference type="InterPro" id="IPR002882">
    <property type="entry name" value="CofD"/>
</dbReference>
<dbReference type="EMBL" id="UOEK01000262">
    <property type="protein sequence ID" value="VAW03537.1"/>
    <property type="molecule type" value="Genomic_DNA"/>
</dbReference>
<name>A0A3B0SR95_9ZZZZ</name>
<evidence type="ECO:0000313" key="2">
    <source>
        <dbReference type="EMBL" id="VAW03537.1"/>
    </source>
</evidence>
<dbReference type="CDD" id="cd07187">
    <property type="entry name" value="YvcK_like"/>
    <property type="match status" value="1"/>
</dbReference>
<gene>
    <name evidence="2" type="ORF">MNBD_ACTINO02-2583</name>
</gene>
<keyword evidence="2" id="KW-0808">Transferase</keyword>
<keyword evidence="1" id="KW-0963">Cytoplasm</keyword>
<dbReference type="PANTHER" id="PTHR30135">
    <property type="entry name" value="UNCHARACTERIZED PROTEIN YVCK-RELATED"/>
    <property type="match status" value="1"/>
</dbReference>
<dbReference type="PANTHER" id="PTHR30135:SF3">
    <property type="entry name" value="GLUCONEOGENESIS FACTOR-RELATED"/>
    <property type="match status" value="1"/>
</dbReference>
<sequence>MRELDVDTELMLAAFENDPTRPRVVAIGGGHGMAQVLRGAIGYAGTLSAIVTVADDGGSSGRLAPALDIPPPGDIRKCLVAMSPDETVWRRLFEYRFEASDVGGHSLGNLILASLADIEGEFDAALRAAQRLLGAVGEVIPVCGNRLVLVAKRNGEEFRGQAVITKTVGPFDEIRVTPEASANPRALAAIAAADQIVLGPGSLFTSTIATLAVPGIVGAIEDSKASVVYVANLYTQDGETLGMDIADHLGALLRLAGVRPPNAIVAHNEGFDIPAPHTALEVDVSILETFGVHVVLDDIVDASMDWPQHDAVKLGNVLSQLVTYL</sequence>
<dbReference type="HAMAP" id="MF_00973">
    <property type="entry name" value="Gluconeogen_factor"/>
    <property type="match status" value="1"/>
</dbReference>
<reference evidence="2" key="1">
    <citation type="submission" date="2018-06" db="EMBL/GenBank/DDBJ databases">
        <authorList>
            <person name="Zhirakovskaya E."/>
        </authorList>
    </citation>
    <scope>NUCLEOTIDE SEQUENCE</scope>
</reference>
<dbReference type="Gene3D" id="3.40.50.10680">
    <property type="entry name" value="CofD-like domains"/>
    <property type="match status" value="1"/>
</dbReference>
<dbReference type="AlphaFoldDB" id="A0A3B0SR95"/>